<keyword evidence="1" id="KW-0812">Transmembrane</keyword>
<dbReference type="STRING" id="1237149.C900_03790"/>
<dbReference type="Proteomes" id="UP000011135">
    <property type="component" value="Unassembled WGS sequence"/>
</dbReference>
<sequence length="38" mass="4340">MFAVLSGEVASIFIFGLDFSFKFVHLETIVLITKYLRS</sequence>
<keyword evidence="3" id="KW-1185">Reference proteome</keyword>
<evidence type="ECO:0000256" key="1">
    <source>
        <dbReference type="SAM" id="Phobius"/>
    </source>
</evidence>
<evidence type="ECO:0000313" key="3">
    <source>
        <dbReference type="Proteomes" id="UP000011135"/>
    </source>
</evidence>
<dbReference type="EMBL" id="AMZN01000054">
    <property type="protein sequence ID" value="ELR70436.1"/>
    <property type="molecule type" value="Genomic_DNA"/>
</dbReference>
<keyword evidence="1" id="KW-1133">Transmembrane helix</keyword>
<comment type="caution">
    <text evidence="2">The sequence shown here is derived from an EMBL/GenBank/DDBJ whole genome shotgun (WGS) entry which is preliminary data.</text>
</comment>
<gene>
    <name evidence="2" type="ORF">C900_03790</name>
</gene>
<name>L8JNB3_9BACT</name>
<evidence type="ECO:0000313" key="2">
    <source>
        <dbReference type="EMBL" id="ELR70436.1"/>
    </source>
</evidence>
<reference evidence="2 3" key="1">
    <citation type="submission" date="2012-12" db="EMBL/GenBank/DDBJ databases">
        <title>Genome assembly of Fulvivirga imtechensis AK7.</title>
        <authorList>
            <person name="Nupur N."/>
            <person name="Khatri I."/>
            <person name="Kumar R."/>
            <person name="Subramanian S."/>
            <person name="Pinnaka A."/>
        </authorList>
    </citation>
    <scope>NUCLEOTIDE SEQUENCE [LARGE SCALE GENOMIC DNA]</scope>
    <source>
        <strain evidence="2 3">AK7</strain>
    </source>
</reference>
<feature type="transmembrane region" description="Helical" evidence="1">
    <location>
        <begin position="12"/>
        <end position="32"/>
    </location>
</feature>
<protein>
    <submittedName>
        <fullName evidence="2">Uncharacterized protein</fullName>
    </submittedName>
</protein>
<proteinExistence type="predicted"/>
<keyword evidence="1" id="KW-0472">Membrane</keyword>
<dbReference type="AlphaFoldDB" id="L8JNB3"/>
<accession>L8JNB3</accession>
<organism evidence="2 3">
    <name type="scientific">Fulvivirga imtechensis AK7</name>
    <dbReference type="NCBI Taxonomy" id="1237149"/>
    <lineage>
        <taxon>Bacteria</taxon>
        <taxon>Pseudomonadati</taxon>
        <taxon>Bacteroidota</taxon>
        <taxon>Cytophagia</taxon>
        <taxon>Cytophagales</taxon>
        <taxon>Fulvivirgaceae</taxon>
        <taxon>Fulvivirga</taxon>
    </lineage>
</organism>